<evidence type="ECO:0000313" key="8">
    <source>
        <dbReference type="Proteomes" id="UP000178486"/>
    </source>
</evidence>
<comment type="caution">
    <text evidence="7">The sequence shown here is derived from an EMBL/GenBank/DDBJ whole genome shotgun (WGS) entry which is preliminary data.</text>
</comment>
<dbReference type="PANTHER" id="PTHR10353">
    <property type="entry name" value="GLYCOSYL HYDROLASE"/>
    <property type="match status" value="1"/>
</dbReference>
<dbReference type="GO" id="GO:0005975">
    <property type="term" value="P:carbohydrate metabolic process"/>
    <property type="evidence" value="ECO:0007669"/>
    <property type="project" value="InterPro"/>
</dbReference>
<protein>
    <recommendedName>
        <fullName evidence="9">Beta-glucosidase</fullName>
    </recommendedName>
</protein>
<gene>
    <name evidence="7" type="ORF">A3B56_00355</name>
</gene>
<dbReference type="Pfam" id="PF00232">
    <property type="entry name" value="Glyco_hydro_1"/>
    <property type="match status" value="2"/>
</dbReference>
<dbReference type="PANTHER" id="PTHR10353:SF209">
    <property type="entry name" value="GALACTOLIPID GALACTOSYLTRANSFERASE SFR2, CHLOROPLASTIC"/>
    <property type="match status" value="1"/>
</dbReference>
<dbReference type="AlphaFoldDB" id="A0A1F7JJ03"/>
<evidence type="ECO:0000256" key="1">
    <source>
        <dbReference type="ARBA" id="ARBA00010838"/>
    </source>
</evidence>
<evidence type="ECO:0000256" key="5">
    <source>
        <dbReference type="RuleBase" id="RU003690"/>
    </source>
</evidence>
<dbReference type="PRINTS" id="PR00131">
    <property type="entry name" value="GLHYDRLASE1"/>
</dbReference>
<sequence length="418" mass="50474">MEKKLEFPENFFWGAATSAHQVEGGTRNNWSEWEKENAEKLAEKAKTYWQEWQKEKFPEMLDPQNYISGRACDHYNLYEKDFDIVKDLGHNVHRFSIEWSQIEPFEGKFDEKEIEHYRSVVNALKQRNIEPFVTLWHWTNPLWLEKIGGCESKKFPFYFSRYAKKIAEVFKDEVKFWITLNEPTSIIANSYTRGIWPPQKKSFWLTWKTYKIFAKAHIEAYKSIHSVSEKYKVGFANILHSFEPYRKESWLDKLSVFIAKYFTNRRMLNLTKGYNDFLTVQYYFHNRFKFPKKVRLDDKPVSDMNWEIYPHGIYRILRKLKEHNLPIYVTENGLADADDSRRARFIKDHLFWIHKAISEGADVKGYFYWSLLDNFEWDKGFWPRFGLVEVDYKTMERKIRHSALEYAKICKSNELEFD</sequence>
<dbReference type="InterPro" id="IPR017853">
    <property type="entry name" value="GH"/>
</dbReference>
<dbReference type="InterPro" id="IPR018120">
    <property type="entry name" value="Glyco_hydro_1_AS"/>
</dbReference>
<keyword evidence="2 6" id="KW-0378">Hydrolase</keyword>
<dbReference type="PROSITE" id="PS00572">
    <property type="entry name" value="GLYCOSYL_HYDROL_F1_1"/>
    <property type="match status" value="1"/>
</dbReference>
<comment type="similarity">
    <text evidence="1 5">Belongs to the glycosyl hydrolase 1 family.</text>
</comment>
<dbReference type="PROSITE" id="PS00653">
    <property type="entry name" value="GLYCOSYL_HYDROL_F1_2"/>
    <property type="match status" value="1"/>
</dbReference>
<dbReference type="InterPro" id="IPR001360">
    <property type="entry name" value="Glyco_hydro_1"/>
</dbReference>
<dbReference type="SUPFAM" id="SSF51445">
    <property type="entry name" value="(Trans)glycosidases"/>
    <property type="match status" value="1"/>
</dbReference>
<reference evidence="7 8" key="1">
    <citation type="journal article" date="2016" name="Nat. Commun.">
        <title>Thousands of microbial genomes shed light on interconnected biogeochemical processes in an aquifer system.</title>
        <authorList>
            <person name="Anantharaman K."/>
            <person name="Brown C.T."/>
            <person name="Hug L.A."/>
            <person name="Sharon I."/>
            <person name="Castelle C.J."/>
            <person name="Probst A.J."/>
            <person name="Thomas B.C."/>
            <person name="Singh A."/>
            <person name="Wilkins M.J."/>
            <person name="Karaoz U."/>
            <person name="Brodie E.L."/>
            <person name="Williams K.H."/>
            <person name="Hubbard S.S."/>
            <person name="Banfield J.F."/>
        </authorList>
    </citation>
    <scope>NUCLEOTIDE SEQUENCE [LARGE SCALE GENOMIC DNA]</scope>
</reference>
<dbReference type="Proteomes" id="UP000178486">
    <property type="component" value="Unassembled WGS sequence"/>
</dbReference>
<dbReference type="Gene3D" id="3.20.20.80">
    <property type="entry name" value="Glycosidases"/>
    <property type="match status" value="1"/>
</dbReference>
<evidence type="ECO:0000313" key="7">
    <source>
        <dbReference type="EMBL" id="OGK55604.1"/>
    </source>
</evidence>
<evidence type="ECO:0000256" key="2">
    <source>
        <dbReference type="ARBA" id="ARBA00022801"/>
    </source>
</evidence>
<evidence type="ECO:0008006" key="9">
    <source>
        <dbReference type="Google" id="ProtNLM"/>
    </source>
</evidence>
<organism evidence="7 8">
    <name type="scientific">Candidatus Roizmanbacteria bacterium RIFCSPLOWO2_01_FULL_45_11</name>
    <dbReference type="NCBI Taxonomy" id="1802070"/>
    <lineage>
        <taxon>Bacteria</taxon>
        <taxon>Candidatus Roizmaniibacteriota</taxon>
    </lineage>
</organism>
<dbReference type="GO" id="GO:0008422">
    <property type="term" value="F:beta-glucosidase activity"/>
    <property type="evidence" value="ECO:0007669"/>
    <property type="project" value="TreeGrafter"/>
</dbReference>
<evidence type="ECO:0000256" key="3">
    <source>
        <dbReference type="ARBA" id="ARBA00023295"/>
    </source>
</evidence>
<dbReference type="EMBL" id="MGAU01000007">
    <property type="protein sequence ID" value="OGK55604.1"/>
    <property type="molecule type" value="Genomic_DNA"/>
</dbReference>
<keyword evidence="3 6" id="KW-0326">Glycosidase</keyword>
<evidence type="ECO:0000256" key="6">
    <source>
        <dbReference type="RuleBase" id="RU004468"/>
    </source>
</evidence>
<dbReference type="InterPro" id="IPR033132">
    <property type="entry name" value="GH_1_N_CS"/>
</dbReference>
<accession>A0A1F7JJ03</accession>
<evidence type="ECO:0000256" key="4">
    <source>
        <dbReference type="PROSITE-ProRule" id="PRU10055"/>
    </source>
</evidence>
<proteinExistence type="inferred from homology"/>
<feature type="active site" description="Nucleophile" evidence="4">
    <location>
        <position position="331"/>
    </location>
</feature>
<name>A0A1F7JJ03_9BACT</name>